<keyword evidence="2 4" id="KW-0442">Lipid degradation</keyword>
<dbReference type="GeneID" id="29696082"/>
<feature type="active site" description="Proton acceptor" evidence="4">
    <location>
        <position position="166"/>
    </location>
</feature>
<dbReference type="GO" id="GO:0016042">
    <property type="term" value="P:lipid catabolic process"/>
    <property type="evidence" value="ECO:0007669"/>
    <property type="project" value="UniProtKB-UniRule"/>
</dbReference>
<dbReference type="Gene3D" id="3.40.1090.10">
    <property type="entry name" value="Cytosolic phospholipase A2 catalytic domain"/>
    <property type="match status" value="1"/>
</dbReference>
<evidence type="ECO:0000256" key="3">
    <source>
        <dbReference type="ARBA" id="ARBA00023098"/>
    </source>
</evidence>
<reference evidence="6 7" key="1">
    <citation type="journal article" date="2011" name="J. Bacteriol.">
        <title>Genome Sequence of the Probiotic Strain Bifidobacterium animalis subsp. lactis CNCM I-2494.</title>
        <authorList>
            <person name="Chervaux C."/>
            <person name="Grimaldi C."/>
            <person name="Bolotin A."/>
            <person name="Quinquis B."/>
            <person name="Legrain-Raspaud S."/>
            <person name="van Hylckama Vlieg J.E."/>
            <person name="Denariaz G."/>
            <person name="Smokvina T."/>
        </authorList>
    </citation>
    <scope>NUCLEOTIDE SEQUENCE [LARGE SCALE GENOMIC DNA]</scope>
    <source>
        <strain evidence="6 7">CNCM I-2494</strain>
    </source>
</reference>
<dbReference type="PROSITE" id="PS51635">
    <property type="entry name" value="PNPLA"/>
    <property type="match status" value="1"/>
</dbReference>
<dbReference type="Pfam" id="PF01734">
    <property type="entry name" value="Patatin"/>
    <property type="match status" value="1"/>
</dbReference>
<protein>
    <submittedName>
        <fullName evidence="6">Serine endopeptidase</fullName>
        <ecNumber evidence="6">3.4.21.-</ecNumber>
    </submittedName>
</protein>
<dbReference type="KEGG" id="bnm:BALAC2494_01451"/>
<dbReference type="InterPro" id="IPR037483">
    <property type="entry name" value="YjjU-like"/>
</dbReference>
<evidence type="ECO:0000313" key="7">
    <source>
        <dbReference type="Proteomes" id="UP000008394"/>
    </source>
</evidence>
<dbReference type="AlphaFoldDB" id="A0A806FZ84"/>
<dbReference type="RefSeq" id="WP_004218554.1">
    <property type="nucleotide sequence ID" value="NC_017215.1"/>
</dbReference>
<evidence type="ECO:0000259" key="5">
    <source>
        <dbReference type="PROSITE" id="PS51635"/>
    </source>
</evidence>
<organism evidence="6 7">
    <name type="scientific">Bifidobacterium animalis subsp. lactis CNCM I-2494</name>
    <dbReference type="NCBI Taxonomy" id="1042403"/>
    <lineage>
        <taxon>Bacteria</taxon>
        <taxon>Bacillati</taxon>
        <taxon>Actinomycetota</taxon>
        <taxon>Actinomycetes</taxon>
        <taxon>Bifidobacteriales</taxon>
        <taxon>Bifidobacteriaceae</taxon>
        <taxon>Bifidobacterium</taxon>
    </lineage>
</organism>
<keyword evidence="1 4" id="KW-0378">Hydrolase</keyword>
<accession>A0A806FZ84</accession>
<comment type="caution">
    <text evidence="4">Lacks conserved residue(s) required for the propagation of feature annotation.</text>
</comment>
<dbReference type="InterPro" id="IPR050301">
    <property type="entry name" value="NTE"/>
</dbReference>
<feature type="domain" description="PNPLA" evidence="5">
    <location>
        <begin position="10"/>
        <end position="179"/>
    </location>
</feature>
<dbReference type="CDD" id="cd07208">
    <property type="entry name" value="Pat_hypo_Ecoli_yjju_like"/>
    <property type="match status" value="1"/>
</dbReference>
<dbReference type="InterPro" id="IPR016035">
    <property type="entry name" value="Acyl_Trfase/lysoPLipase"/>
</dbReference>
<evidence type="ECO:0000256" key="1">
    <source>
        <dbReference type="ARBA" id="ARBA00022801"/>
    </source>
</evidence>
<name>A0A806FZ84_BIFAN</name>
<evidence type="ECO:0000256" key="4">
    <source>
        <dbReference type="PROSITE-ProRule" id="PRU01161"/>
    </source>
</evidence>
<dbReference type="GO" id="GO:0016787">
    <property type="term" value="F:hydrolase activity"/>
    <property type="evidence" value="ECO:0007669"/>
    <property type="project" value="UniProtKB-UniRule"/>
</dbReference>
<feature type="short sequence motif" description="GXSXG" evidence="4">
    <location>
        <begin position="41"/>
        <end position="45"/>
    </location>
</feature>
<proteinExistence type="predicted"/>
<dbReference type="PANTHER" id="PTHR14226">
    <property type="entry name" value="NEUROPATHY TARGET ESTERASE/SWISS CHEESE D.MELANOGASTER"/>
    <property type="match status" value="1"/>
</dbReference>
<evidence type="ECO:0000313" key="6">
    <source>
        <dbReference type="EMBL" id="AEK30730.1"/>
    </source>
</evidence>
<dbReference type="Proteomes" id="UP000008394">
    <property type="component" value="Chromosome"/>
</dbReference>
<dbReference type="Pfam" id="PF19890">
    <property type="entry name" value="DUF6363"/>
    <property type="match status" value="1"/>
</dbReference>
<evidence type="ECO:0000256" key="2">
    <source>
        <dbReference type="ARBA" id="ARBA00022963"/>
    </source>
</evidence>
<keyword evidence="3 4" id="KW-0443">Lipid metabolism</keyword>
<dbReference type="InterPro" id="IPR045943">
    <property type="entry name" value="DUF6363"/>
</dbReference>
<sequence>MTHTAHTTGIIDVGGGFRAIFGAGVEDRCLEEDVGFDHCYGISAGSANLASYLARQQGRAHTFYTQYAFRKEYASMENYITKRNFCDLDYVYGTLSNSDGENPLDYAAFSDNPATFTVVAANGEDGSSRYFDKSDMRQDDYTILKASSAVPVACQPVVIDDVPYFDGGIADPIPVQRAIDDGCDRIVVVLTRPVDVAREQQRDVAPARILKRHHPAAAERLLNRYRTYNDEVALARRYEQEGKVLILSPESLYGLSTMSKTFEGLERMYRAGYAQAARIREFLDS</sequence>
<dbReference type="InterPro" id="IPR002641">
    <property type="entry name" value="PNPLA_dom"/>
</dbReference>
<feature type="short sequence motif" description="DGA/G" evidence="4">
    <location>
        <begin position="166"/>
        <end position="168"/>
    </location>
</feature>
<dbReference type="SUPFAM" id="SSF52151">
    <property type="entry name" value="FabD/lysophospholipase-like"/>
    <property type="match status" value="1"/>
</dbReference>
<dbReference type="EMBL" id="CP002915">
    <property type="protein sequence ID" value="AEK30730.1"/>
    <property type="molecule type" value="Genomic_DNA"/>
</dbReference>
<gene>
    <name evidence="6" type="ORF">BALAC2494_01451</name>
</gene>
<feature type="active site" description="Nucleophile" evidence="4">
    <location>
        <position position="43"/>
    </location>
</feature>
<dbReference type="PANTHER" id="PTHR14226:SF25">
    <property type="entry name" value="PHOSPHOESTERASE"/>
    <property type="match status" value="1"/>
</dbReference>
<dbReference type="EC" id="3.4.21.-" evidence="6"/>